<dbReference type="RefSeq" id="WP_136857311.1">
    <property type="nucleotide sequence ID" value="NZ_SUNH01000018.1"/>
</dbReference>
<name>A0A4U0QMM2_9RHOB</name>
<dbReference type="Proteomes" id="UP000306223">
    <property type="component" value="Unassembled WGS sequence"/>
</dbReference>
<dbReference type="OrthoDB" id="7776077at2"/>
<evidence type="ECO:0000313" key="2">
    <source>
        <dbReference type="Proteomes" id="UP000306223"/>
    </source>
</evidence>
<evidence type="ECO:0000313" key="1">
    <source>
        <dbReference type="EMBL" id="TJZ83097.1"/>
    </source>
</evidence>
<organism evidence="1 2">
    <name type="scientific">Paracoccus hibiscisoli</name>
    <dbReference type="NCBI Taxonomy" id="2023261"/>
    <lineage>
        <taxon>Bacteria</taxon>
        <taxon>Pseudomonadati</taxon>
        <taxon>Pseudomonadota</taxon>
        <taxon>Alphaproteobacteria</taxon>
        <taxon>Rhodobacterales</taxon>
        <taxon>Paracoccaceae</taxon>
        <taxon>Paracoccus</taxon>
    </lineage>
</organism>
<dbReference type="AlphaFoldDB" id="A0A4U0QMM2"/>
<comment type="caution">
    <text evidence="1">The sequence shown here is derived from an EMBL/GenBank/DDBJ whole genome shotgun (WGS) entry which is preliminary data.</text>
</comment>
<accession>A0A4U0QMM2</accession>
<protein>
    <submittedName>
        <fullName evidence="1">Uncharacterized protein</fullName>
    </submittedName>
</protein>
<keyword evidence="2" id="KW-1185">Reference proteome</keyword>
<dbReference type="EMBL" id="SUNH01000018">
    <property type="protein sequence ID" value="TJZ83097.1"/>
    <property type="molecule type" value="Genomic_DNA"/>
</dbReference>
<proteinExistence type="predicted"/>
<reference evidence="1 2" key="1">
    <citation type="submission" date="2019-04" db="EMBL/GenBank/DDBJ databases">
        <authorList>
            <person name="Li J."/>
        </authorList>
    </citation>
    <scope>NUCLEOTIDE SEQUENCE [LARGE SCALE GENOMIC DNA]</scope>
    <source>
        <strain evidence="1 2">CCTCC AB2016182</strain>
    </source>
</reference>
<gene>
    <name evidence="1" type="ORF">FA740_13585</name>
</gene>
<sequence>MVLLFDSGAFRLSAKYIQKKGNVWYFRRRVSVGCEGLHLDAKGRPQSVLYFSLKTGDQIEAAKRANDHAKRQDALWDNHLSSGTVEGVDPKAALGRLEAAGLKPGDGLRYPDNPLIDRFIEALTGGPFEPYEE</sequence>